<evidence type="ECO:0000313" key="2">
    <source>
        <dbReference type="EnsemblMetazoa" id="AALB005934-PA"/>
    </source>
</evidence>
<proteinExistence type="predicted"/>
<feature type="domain" description="Acyltransferase 3" evidence="1">
    <location>
        <begin position="890"/>
        <end position="1280"/>
    </location>
</feature>
<dbReference type="InterPro" id="IPR052728">
    <property type="entry name" value="O2_lipid_transport_reg"/>
</dbReference>
<dbReference type="VEuPathDB" id="VectorBase:AALB20_033435"/>
<dbReference type="GO" id="GO:0016747">
    <property type="term" value="F:acyltransferase activity, transferring groups other than amino-acyl groups"/>
    <property type="evidence" value="ECO:0007669"/>
    <property type="project" value="InterPro"/>
</dbReference>
<dbReference type="Proteomes" id="UP000069272">
    <property type="component" value="Chromosome 3L"/>
</dbReference>
<reference evidence="2 3" key="1">
    <citation type="journal article" date="2017" name="G3 (Bethesda)">
        <title>The Physical Genome Mapping of Anopheles albimanus Corrected Scaffold Misassemblies and Identified Interarm Rearrangements in Genus Anopheles.</title>
        <authorList>
            <person name="Artemov G.N."/>
            <person name="Peery A.N."/>
            <person name="Jiang X."/>
            <person name="Tu Z."/>
            <person name="Stegniy V.N."/>
            <person name="Sharakhova M.V."/>
            <person name="Sharakhov I.V."/>
        </authorList>
    </citation>
    <scope>NUCLEOTIDE SEQUENCE [LARGE SCALE GENOMIC DNA]</scope>
    <source>
        <strain evidence="2 3">ALBI9_A</strain>
    </source>
</reference>
<evidence type="ECO:0000313" key="3">
    <source>
        <dbReference type="Proteomes" id="UP000069272"/>
    </source>
</evidence>
<sequence length="1417" mass="162769">MNRWFSIVYRPADRWPLWICLWLVSHVQAEGPYRPPEIFMYDDFDSCTARSNTSVYCYAKTLLPVEQFPAGFVVPNTESTDRIVYNHRRHVLEVGVCTAKCLDEVHQLSEMERRALDLPAQPVNFTFLIPSKLFPTMEADNRAYNSLVNVCINKRLRDGYNITGHTILEYCRPPSSRPAPPFTLLELAFIAITAILLGALLIATLIDFSSSNDNAPHEDWVMAFSIRQNWNRLLVVPRSPSLHHELLFVDGLRVLVNHLVIVLHSSLTASVVPSSNWAELESLLNVYPALAYFSSNAFLVQIFFTIGGYLLSVNFLRDSRTRPIDGRYVASKLLNRLLRLLPVYGYFLLFSVSTNVRFDTNVNGFRLFTAENGICRQNWWSNLLFINNLAWPEDLCLMHTWYLATDLQLFVLALVLLLAVHRWPKSSGTVFTVATLVSLWMPAYITHTAKLHPVLPVKLGEAKLLTMHEPWIRKIYMPSYANTGSYLAGLVAGYLHDRVTNHKLQLSAFPLYRVVDRAIAPLLIAIVLSSGMWYRIEVPKPSLWVSLYSTLYRNVIGVFMAVWFLRSIKSPKGWFRRTLSLKLFTTLGKLTYSVYVLHDVVMRFMLWGEPMGSAISVGKFVRSVYQANITAFVCGLFVFLFIEQPMIQLLKPTIDRICSTLSQYHRMPKLWMTDDYEECLELPGPDDPDGVYCTATVVLKPNNQSDLWRLIENFSSDYKRHFNHAVLKRGICIQRCQQIVQQLSLSIREALSVDSFPISTKYKFDEDIFHDTAVNRAKYDDLVEICINKQLNDTYGLVAHAEVQSCDTSSSEMRLDALDYSFLIIFLLLIVLVILSSWYDSSINFPQNVSHFQQGLDSKRKMVWTSFSIQRNWYRLTSRSHDETHKKLRFFQALRFFTMTLVIFGHAVLLITLTPTTHPEKLEKLYHNVGSMILTNGVQITQTFLAMSGTLLAVQFLELAEKRKGKVSILYVPITILYRYIRLTPAYAFVILFHATWLLKLQKGPFWRWGAETEQVFCRRNWWTNLLYINNYVHADQPCLQQGWYLGAEFQVFVIAFVVLVAIVNLPRLKIAILTLALAVAYTIPALFIYYERLEGTFVITLEAQRYVLWHDMHYLRSYIPAHMNFGNYMLGVLTGVIHVALRARSINLAERKWFRVLWYLNFPFTLLSILPSYMFYVNDFPKPSLWMAIYFVVSKNLVGISLSIFFLGMIYGVNVMVMRVLNYRFFEPLGRLAYGAFLCHTLVMRYLYLSTRGPVYFSDLTTIVLVLGSVVMSCLMGLLLCLLIELPTSALQKQLFGSLMDHKKHNQIDPEEARAQNDTAVPIEAGLVEKKPQGRSQITFLRFNVIIVLVLGSVVMSCLMGLLLCLLIELPTSALQKQLFGSLMDHKKHNQIDPEEARAQNDTAVPIEAGLVEKKY</sequence>
<dbReference type="PANTHER" id="PTHR11161">
    <property type="entry name" value="O-ACYLTRANSFERASE"/>
    <property type="match status" value="1"/>
</dbReference>
<name>A0A182FHE0_ANOAL</name>
<evidence type="ECO:0000259" key="1">
    <source>
        <dbReference type="Pfam" id="PF01757"/>
    </source>
</evidence>
<protein>
    <recommendedName>
        <fullName evidence="1">Acyltransferase 3 domain-containing protein</fullName>
    </recommendedName>
</protein>
<reference evidence="2" key="2">
    <citation type="submission" date="2022-08" db="UniProtKB">
        <authorList>
            <consortium name="EnsemblMetazoa"/>
        </authorList>
    </citation>
    <scope>IDENTIFICATION</scope>
    <source>
        <strain evidence="2">STECLA/ALBI9_A</strain>
    </source>
</reference>
<feature type="domain" description="Acyltransferase 3" evidence="1">
    <location>
        <begin position="248"/>
        <end position="641"/>
    </location>
</feature>
<dbReference type="PANTHER" id="PTHR11161:SF22">
    <property type="entry name" value="ACYLTRANSFERASE 3 DOMAIN-CONTAINING PROTEIN-RELATED"/>
    <property type="match status" value="1"/>
</dbReference>
<organism evidence="2 3">
    <name type="scientific">Anopheles albimanus</name>
    <name type="common">New world malaria mosquito</name>
    <dbReference type="NCBI Taxonomy" id="7167"/>
    <lineage>
        <taxon>Eukaryota</taxon>
        <taxon>Metazoa</taxon>
        <taxon>Ecdysozoa</taxon>
        <taxon>Arthropoda</taxon>
        <taxon>Hexapoda</taxon>
        <taxon>Insecta</taxon>
        <taxon>Pterygota</taxon>
        <taxon>Neoptera</taxon>
        <taxon>Endopterygota</taxon>
        <taxon>Diptera</taxon>
        <taxon>Nematocera</taxon>
        <taxon>Culicoidea</taxon>
        <taxon>Culicidae</taxon>
        <taxon>Anophelinae</taxon>
        <taxon>Anopheles</taxon>
    </lineage>
</organism>
<dbReference type="VEuPathDB" id="VectorBase:AALB005934"/>
<dbReference type="InterPro" id="IPR002656">
    <property type="entry name" value="Acyl_transf_3_dom"/>
</dbReference>
<dbReference type="VEuPathDB" id="VectorBase:AALB20_029468"/>
<accession>A0A182FHE0</accession>
<keyword evidence="3" id="KW-1185">Reference proteome</keyword>
<dbReference type="Pfam" id="PF01757">
    <property type="entry name" value="Acyl_transf_3"/>
    <property type="match status" value="2"/>
</dbReference>
<dbReference type="EnsemblMetazoa" id="AALB005934-RA">
    <property type="protein sequence ID" value="AALB005934-PA"/>
    <property type="gene ID" value="AALB005934"/>
</dbReference>